<sequence length="150" mass="16698">MPKPQTITYTGRIVDHKKQAPILGAKVTFVSQGNSIVCYTDIEGIYRLEVNTNKSDTIHAKLTVEASGYKTYYSSIKVSSKQKDLGDIKLLEPHEIKVINSYPETDTFIPIPIIATILAGLFMITILALQTSNSKIPVNKRNDSINIYQP</sequence>
<comment type="caution">
    <text evidence="2">The sequence shown here is derived from an EMBL/GenBank/DDBJ whole genome shotgun (WGS) entry which is preliminary data.</text>
</comment>
<keyword evidence="1" id="KW-0812">Transmembrane</keyword>
<evidence type="ECO:0000313" key="3">
    <source>
        <dbReference type="Proteomes" id="UP000268857"/>
    </source>
</evidence>
<dbReference type="Gene3D" id="2.60.40.1120">
    <property type="entry name" value="Carboxypeptidase-like, regulatory domain"/>
    <property type="match status" value="1"/>
</dbReference>
<evidence type="ECO:0008006" key="4">
    <source>
        <dbReference type="Google" id="ProtNLM"/>
    </source>
</evidence>
<dbReference type="AlphaFoldDB" id="A0A3S0ZEG2"/>
<reference evidence="2 3" key="1">
    <citation type="journal article" date="2019" name="Genome Biol. Evol.">
        <title>Day and night: Metabolic profiles and evolutionary relationships of six axenic non-marine cyanobacteria.</title>
        <authorList>
            <person name="Will S.E."/>
            <person name="Henke P."/>
            <person name="Boedeker C."/>
            <person name="Huang S."/>
            <person name="Brinkmann H."/>
            <person name="Rohde M."/>
            <person name="Jarek M."/>
            <person name="Friedl T."/>
            <person name="Seufert S."/>
            <person name="Schumacher M."/>
            <person name="Overmann J."/>
            <person name="Neumann-Schaal M."/>
            <person name="Petersen J."/>
        </authorList>
    </citation>
    <scope>NUCLEOTIDE SEQUENCE [LARGE SCALE GENOMIC DNA]</scope>
    <source>
        <strain evidence="2 3">PCC 6912</strain>
    </source>
</reference>
<protein>
    <recommendedName>
        <fullName evidence="4">Carboxypeptidase regulatory-like domain-containing protein</fullName>
    </recommendedName>
</protein>
<dbReference type="STRING" id="211165.GCA_000317285_03623"/>
<keyword evidence="1" id="KW-0472">Membrane</keyword>
<name>A0A3S0ZEG2_CHLFR</name>
<keyword evidence="3" id="KW-1185">Reference proteome</keyword>
<dbReference type="InterPro" id="IPR008969">
    <property type="entry name" value="CarboxyPept-like_regulatory"/>
</dbReference>
<dbReference type="OrthoDB" id="513909at2"/>
<evidence type="ECO:0000313" key="2">
    <source>
        <dbReference type="EMBL" id="RUR74612.1"/>
    </source>
</evidence>
<accession>A0A3S0ZEG2</accession>
<evidence type="ECO:0000256" key="1">
    <source>
        <dbReference type="SAM" id="Phobius"/>
    </source>
</evidence>
<dbReference type="Pfam" id="PF13715">
    <property type="entry name" value="CarbopepD_reg_2"/>
    <property type="match status" value="1"/>
</dbReference>
<feature type="transmembrane region" description="Helical" evidence="1">
    <location>
        <begin position="108"/>
        <end position="129"/>
    </location>
</feature>
<gene>
    <name evidence="2" type="ORF">PCC6912_51290</name>
</gene>
<dbReference type="EMBL" id="RSCJ01000028">
    <property type="protein sequence ID" value="RUR74612.1"/>
    <property type="molecule type" value="Genomic_DNA"/>
</dbReference>
<dbReference type="Proteomes" id="UP000268857">
    <property type="component" value="Unassembled WGS sequence"/>
</dbReference>
<proteinExistence type="predicted"/>
<dbReference type="SUPFAM" id="SSF49464">
    <property type="entry name" value="Carboxypeptidase regulatory domain-like"/>
    <property type="match status" value="1"/>
</dbReference>
<keyword evidence="1" id="KW-1133">Transmembrane helix</keyword>
<organism evidence="2 3">
    <name type="scientific">Chlorogloeopsis fritschii PCC 6912</name>
    <dbReference type="NCBI Taxonomy" id="211165"/>
    <lineage>
        <taxon>Bacteria</taxon>
        <taxon>Bacillati</taxon>
        <taxon>Cyanobacteriota</taxon>
        <taxon>Cyanophyceae</taxon>
        <taxon>Nostocales</taxon>
        <taxon>Chlorogloeopsidaceae</taxon>
        <taxon>Chlorogloeopsis</taxon>
    </lineage>
</organism>
<dbReference type="RefSeq" id="WP_016875819.1">
    <property type="nucleotide sequence ID" value="NZ_AJLN01000097.1"/>
</dbReference>